<keyword evidence="2" id="KW-1185">Reference proteome</keyword>
<dbReference type="GeneID" id="85354055"/>
<organism evidence="1 2">
    <name type="scientific">Armillaria tabescens</name>
    <name type="common">Ringless honey mushroom</name>
    <name type="synonym">Agaricus tabescens</name>
    <dbReference type="NCBI Taxonomy" id="1929756"/>
    <lineage>
        <taxon>Eukaryota</taxon>
        <taxon>Fungi</taxon>
        <taxon>Dikarya</taxon>
        <taxon>Basidiomycota</taxon>
        <taxon>Agaricomycotina</taxon>
        <taxon>Agaricomycetes</taxon>
        <taxon>Agaricomycetidae</taxon>
        <taxon>Agaricales</taxon>
        <taxon>Marasmiineae</taxon>
        <taxon>Physalacriaceae</taxon>
        <taxon>Desarmillaria</taxon>
    </lineage>
</organism>
<accession>A0AA39JA68</accession>
<dbReference type="EMBL" id="JAUEPS010000118">
    <property type="protein sequence ID" value="KAK0436978.1"/>
    <property type="molecule type" value="Genomic_DNA"/>
</dbReference>
<evidence type="ECO:0000313" key="1">
    <source>
        <dbReference type="EMBL" id="KAK0436978.1"/>
    </source>
</evidence>
<reference evidence="1" key="1">
    <citation type="submission" date="2023-06" db="EMBL/GenBank/DDBJ databases">
        <authorList>
            <consortium name="Lawrence Berkeley National Laboratory"/>
            <person name="Ahrendt S."/>
            <person name="Sahu N."/>
            <person name="Indic B."/>
            <person name="Wong-Bajracharya J."/>
            <person name="Merenyi Z."/>
            <person name="Ke H.-M."/>
            <person name="Monk M."/>
            <person name="Kocsube S."/>
            <person name="Drula E."/>
            <person name="Lipzen A."/>
            <person name="Balint B."/>
            <person name="Henrissat B."/>
            <person name="Andreopoulos B."/>
            <person name="Martin F.M."/>
            <person name="Harder C.B."/>
            <person name="Rigling D."/>
            <person name="Ford K.L."/>
            <person name="Foster G.D."/>
            <person name="Pangilinan J."/>
            <person name="Papanicolaou A."/>
            <person name="Barry K."/>
            <person name="LaButti K."/>
            <person name="Viragh M."/>
            <person name="Koriabine M."/>
            <person name="Yan M."/>
            <person name="Riley R."/>
            <person name="Champramary S."/>
            <person name="Plett K.L."/>
            <person name="Tsai I.J."/>
            <person name="Slot J."/>
            <person name="Sipos G."/>
            <person name="Plett J."/>
            <person name="Nagy L.G."/>
            <person name="Grigoriev I.V."/>
        </authorList>
    </citation>
    <scope>NUCLEOTIDE SEQUENCE</scope>
    <source>
        <strain evidence="1">CCBAS 213</strain>
    </source>
</reference>
<evidence type="ECO:0000313" key="2">
    <source>
        <dbReference type="Proteomes" id="UP001175211"/>
    </source>
</evidence>
<dbReference type="RefSeq" id="XP_060322431.1">
    <property type="nucleotide sequence ID" value="XM_060470507.1"/>
</dbReference>
<sequence length="341" mass="38057">MTLDDTLPTYNKHLASSSYTCCTMQTVHLVYDMNYVNDNFTISSNTTNPIPQLAFPPPPPILSYSVPFSAMDPATFEAASAHSAHLFTGIQPLPDRLPLPGDHYTEQPDQGHEGGKASQMAVHAGDLTVEEVYLNPHRLVSPNTPISNMVEPWIRRYNTRSIPSRAEGKRVTEAPRETMTWRLEFLGDSDRIWKNEEIQNFHLVFDDVTGQQLSIALDENTTMYGFIDQSLMKRYLSKDNLCNWPSANIHEALNAILAMPWFAIWYTVNDLGIHCGIHSLANAMSQPTLVLKGLADTTHVAVISTMPIRGTYLPPAIVLAHCLGEFTTLHGVDRLQVLTVI</sequence>
<protein>
    <submittedName>
        <fullName evidence="1">Uncharacterized protein</fullName>
    </submittedName>
</protein>
<dbReference type="AlphaFoldDB" id="A0AA39JA68"/>
<proteinExistence type="predicted"/>
<gene>
    <name evidence="1" type="ORF">EV420DRAFT_1487301</name>
</gene>
<name>A0AA39JA68_ARMTA</name>
<dbReference type="Proteomes" id="UP001175211">
    <property type="component" value="Unassembled WGS sequence"/>
</dbReference>
<comment type="caution">
    <text evidence="1">The sequence shown here is derived from an EMBL/GenBank/DDBJ whole genome shotgun (WGS) entry which is preliminary data.</text>
</comment>